<keyword evidence="2" id="KW-1185">Reference proteome</keyword>
<accession>A0A1N7LDP5</accession>
<proteinExistence type="predicted"/>
<evidence type="ECO:0000313" key="1">
    <source>
        <dbReference type="EMBL" id="SIS71911.1"/>
    </source>
</evidence>
<protein>
    <recommendedName>
        <fullName evidence="3">DUF4291 domain-containing protein</fullName>
    </recommendedName>
</protein>
<dbReference type="Pfam" id="PF14124">
    <property type="entry name" value="DUF4291"/>
    <property type="match status" value="1"/>
</dbReference>
<dbReference type="InterPro" id="IPR025633">
    <property type="entry name" value="DUF4291"/>
</dbReference>
<evidence type="ECO:0000313" key="2">
    <source>
        <dbReference type="Proteomes" id="UP000186795"/>
    </source>
</evidence>
<dbReference type="EMBL" id="FTOD01000004">
    <property type="protein sequence ID" value="SIS71911.1"/>
    <property type="molecule type" value="Genomic_DNA"/>
</dbReference>
<dbReference type="Proteomes" id="UP000186795">
    <property type="component" value="Unassembled WGS sequence"/>
</dbReference>
<gene>
    <name evidence="1" type="ORF">SAMN05421790_104109</name>
</gene>
<sequence length="281" mass="33049">MVSPVFFTPFKKGIFHSRCRIRKGRKTSFLNSNPWDCRGKGFPAECVGLCFPNPFRCCYNQEETGSPDQYQGEIHIRLKIERYMEQMERWPAEGRHILAQYDPSSIVVYQAYKPKIGRFAVDHGYFGGEFRFNRMSWIKPNFLWMMFRSGWGTKPDQETILAIHIERSGFDSLLEQAVHSTWNQSLHPDREAWQKDLRKSEVRLQWDPDHDPFGQPVKRRAVQLGLRGETLIRYARDWIVEIEDITNFVKKQKAYVDQGKLDRLETPQETVYPPASVQGRV</sequence>
<dbReference type="AlphaFoldDB" id="A0A1N7LDP5"/>
<name>A0A1N7LDP5_9BACL</name>
<dbReference type="PANTHER" id="PTHR38567">
    <property type="entry name" value="DUF4291 DOMAIN-CONTAINING PROTEIN"/>
    <property type="match status" value="1"/>
</dbReference>
<dbReference type="PANTHER" id="PTHR38567:SF1">
    <property type="entry name" value="DUF4291 DOMAIN-CONTAINING PROTEIN"/>
    <property type="match status" value="1"/>
</dbReference>
<reference evidence="2" key="1">
    <citation type="submission" date="2017-01" db="EMBL/GenBank/DDBJ databases">
        <authorList>
            <person name="Varghese N."/>
            <person name="Submissions S."/>
        </authorList>
    </citation>
    <scope>NUCLEOTIDE SEQUENCE [LARGE SCALE GENOMIC DNA]</scope>
    <source>
        <strain evidence="2">DSM 45196</strain>
    </source>
</reference>
<organism evidence="1 2">
    <name type="scientific">Kroppenstedtia eburnea</name>
    <dbReference type="NCBI Taxonomy" id="714067"/>
    <lineage>
        <taxon>Bacteria</taxon>
        <taxon>Bacillati</taxon>
        <taxon>Bacillota</taxon>
        <taxon>Bacilli</taxon>
        <taxon>Bacillales</taxon>
        <taxon>Thermoactinomycetaceae</taxon>
        <taxon>Kroppenstedtia</taxon>
    </lineage>
</organism>
<evidence type="ECO:0008006" key="3">
    <source>
        <dbReference type="Google" id="ProtNLM"/>
    </source>
</evidence>